<dbReference type="EMBL" id="CP042305">
    <property type="protein sequence ID" value="QDZ16004.1"/>
    <property type="molecule type" value="Genomic_DNA"/>
</dbReference>
<dbReference type="PANTHER" id="PTHR30146">
    <property type="entry name" value="LACI-RELATED TRANSCRIPTIONAL REPRESSOR"/>
    <property type="match status" value="1"/>
</dbReference>
<keyword evidence="6" id="KW-1185">Reference proteome</keyword>
<name>A0A5B8M7M2_9MICO</name>
<proteinExistence type="predicted"/>
<dbReference type="GO" id="GO:0000976">
    <property type="term" value="F:transcription cis-regulatory region binding"/>
    <property type="evidence" value="ECO:0007669"/>
    <property type="project" value="TreeGrafter"/>
</dbReference>
<gene>
    <name evidence="5" type="ORF">FPZ11_15600</name>
</gene>
<evidence type="ECO:0000313" key="5">
    <source>
        <dbReference type="EMBL" id="QDZ16004.1"/>
    </source>
</evidence>
<dbReference type="PANTHER" id="PTHR30146:SF24">
    <property type="entry name" value="XYLOSE OPERON REGULATORY PROTEIN"/>
    <property type="match status" value="1"/>
</dbReference>
<dbReference type="InterPro" id="IPR028082">
    <property type="entry name" value="Peripla_BP_I"/>
</dbReference>
<dbReference type="InterPro" id="IPR046335">
    <property type="entry name" value="LacI/GalR-like_sensor"/>
</dbReference>
<dbReference type="OrthoDB" id="9796186at2"/>
<dbReference type="RefSeq" id="WP_146322008.1">
    <property type="nucleotide sequence ID" value="NZ_CP042305.1"/>
</dbReference>
<accession>A0A5B8M7M2</accession>
<feature type="domain" description="Transcriptional regulator LacI/GalR-like sensor" evidence="4">
    <location>
        <begin position="125"/>
        <end position="283"/>
    </location>
</feature>
<keyword evidence="3" id="KW-0804">Transcription</keyword>
<evidence type="ECO:0000259" key="4">
    <source>
        <dbReference type="Pfam" id="PF13377"/>
    </source>
</evidence>
<dbReference type="CDD" id="cd06267">
    <property type="entry name" value="PBP1_LacI_sugar_binding-like"/>
    <property type="match status" value="1"/>
</dbReference>
<evidence type="ECO:0000256" key="1">
    <source>
        <dbReference type="ARBA" id="ARBA00023015"/>
    </source>
</evidence>
<evidence type="ECO:0000313" key="6">
    <source>
        <dbReference type="Proteomes" id="UP000320216"/>
    </source>
</evidence>
<dbReference type="GO" id="GO:0003700">
    <property type="term" value="F:DNA-binding transcription factor activity"/>
    <property type="evidence" value="ECO:0007669"/>
    <property type="project" value="TreeGrafter"/>
</dbReference>
<evidence type="ECO:0000256" key="2">
    <source>
        <dbReference type="ARBA" id="ARBA00023125"/>
    </source>
</evidence>
<keyword evidence="1" id="KW-0805">Transcription regulation</keyword>
<evidence type="ECO:0000256" key="3">
    <source>
        <dbReference type="ARBA" id="ARBA00023163"/>
    </source>
</evidence>
<reference evidence="5 6" key="1">
    <citation type="submission" date="2019-07" db="EMBL/GenBank/DDBJ databases">
        <title>Full genome sequence of Humibacter sp. WJ7-1.</title>
        <authorList>
            <person name="Im W.-T."/>
        </authorList>
    </citation>
    <scope>NUCLEOTIDE SEQUENCE [LARGE SCALE GENOMIC DNA]</scope>
    <source>
        <strain evidence="5 6">WJ7-1</strain>
    </source>
</reference>
<dbReference type="Proteomes" id="UP000320216">
    <property type="component" value="Chromosome"/>
</dbReference>
<organism evidence="5 6">
    <name type="scientific">Humibacter ginsenosidimutans</name>
    <dbReference type="NCBI Taxonomy" id="2599293"/>
    <lineage>
        <taxon>Bacteria</taxon>
        <taxon>Bacillati</taxon>
        <taxon>Actinomycetota</taxon>
        <taxon>Actinomycetes</taxon>
        <taxon>Micrococcales</taxon>
        <taxon>Microbacteriaceae</taxon>
        <taxon>Humibacter</taxon>
    </lineage>
</organism>
<protein>
    <submittedName>
        <fullName evidence="5">LacI family transcriptional regulator</fullName>
    </submittedName>
</protein>
<dbReference type="AlphaFoldDB" id="A0A5B8M7M2"/>
<sequence>MPKGTNERTHESATDQVTLLVPVDESATIPLAAHHGVFLGALERELRSRGQYLVLRGVAGPGELAAQLKRVQGAAVLLGFRDDELEALPPGAKPLIAVDSYAESSALTIVRADDFSGGGHAATLLATYGHRDMLLVGPSPGGSGVASARERGFTQAITTVPGVTLGRCVTTGTTYLEGVSLGRRLPALHPGATAVFAFADTLAAGLMDGLAQARIRVPDDISVLGFDNIEPSTHTAPRLSTVAQDIQRKATLAADVIVSIPDELAEHISPLTVDTHVIDRGSVRALRR</sequence>
<dbReference type="Gene3D" id="3.40.50.2300">
    <property type="match status" value="2"/>
</dbReference>
<dbReference type="KEGG" id="huw:FPZ11_15600"/>
<keyword evidence="2" id="KW-0238">DNA-binding</keyword>
<dbReference type="Pfam" id="PF13377">
    <property type="entry name" value="Peripla_BP_3"/>
    <property type="match status" value="1"/>
</dbReference>
<dbReference type="SUPFAM" id="SSF53822">
    <property type="entry name" value="Periplasmic binding protein-like I"/>
    <property type="match status" value="1"/>
</dbReference>